<dbReference type="InterPro" id="IPR010488">
    <property type="entry name" value="Zeta_toxin_domain"/>
</dbReference>
<dbReference type="PANTHER" id="PTHR39206:SF1">
    <property type="entry name" value="SLL8004 PROTEIN"/>
    <property type="match status" value="1"/>
</dbReference>
<dbReference type="RefSeq" id="WP_015371807.1">
    <property type="nucleotide sequence ID" value="NZ_CP142150.1"/>
</dbReference>
<proteinExistence type="predicted"/>
<evidence type="ECO:0000259" key="3">
    <source>
        <dbReference type="Pfam" id="PF06414"/>
    </source>
</evidence>
<gene>
    <name evidence="4" type="ORF">SAMN04490208_0970</name>
</gene>
<protein>
    <submittedName>
        <fullName evidence="4">Predicted ABC-type ATPase</fullName>
    </submittedName>
</protein>
<reference evidence="4 5" key="1">
    <citation type="submission" date="2016-10" db="EMBL/GenBank/DDBJ databases">
        <authorList>
            <person name="Varghese N."/>
            <person name="Submissions S."/>
        </authorList>
    </citation>
    <scope>NUCLEOTIDE SEQUENCE [LARGE SCALE GENOMIC DNA]</scope>
    <source>
        <strain evidence="4 5">BS2776</strain>
    </source>
</reference>
<evidence type="ECO:0000313" key="5">
    <source>
        <dbReference type="Proteomes" id="UP000181903"/>
    </source>
</evidence>
<dbReference type="Proteomes" id="UP000181903">
    <property type="component" value="Chromosome I"/>
</dbReference>
<name>A0ABY0RCL0_9PSED</name>
<keyword evidence="1" id="KW-0547">Nucleotide-binding</keyword>
<evidence type="ECO:0000313" key="4">
    <source>
        <dbReference type="EMBL" id="SDN64284.1"/>
    </source>
</evidence>
<dbReference type="PANTHER" id="PTHR39206">
    <property type="entry name" value="SLL8004 PROTEIN"/>
    <property type="match status" value="1"/>
</dbReference>
<keyword evidence="2" id="KW-0067">ATP-binding</keyword>
<evidence type="ECO:0000256" key="2">
    <source>
        <dbReference type="ARBA" id="ARBA00022840"/>
    </source>
</evidence>
<dbReference type="SUPFAM" id="SSF52540">
    <property type="entry name" value="P-loop containing nucleoside triphosphate hydrolases"/>
    <property type="match status" value="1"/>
</dbReference>
<accession>A0ABY0RCL0</accession>
<sequence>MGVPRLRIFAGPNGSGKSTIKGELDPALTKLYVNADELEKEARATGFIDLSVFDIATTLDELLRFHAEHHLLINKSLTDHVSKLGLQGARIDYRAILVDSYFASVISDFIRQRLLEKRASFTFETVMSHPGKVEFMQLAQARGYRTYLYFVSTENPAINIDRVEIRVKEGGHPVEPEKVRERYYKSLDLLPGAIAASDRAFIFDNSADRSVLLAEITSGVQLQYHTEDVADWFFEAYADKVGG</sequence>
<keyword evidence="5" id="KW-1185">Reference proteome</keyword>
<dbReference type="Pfam" id="PF06414">
    <property type="entry name" value="Zeta_toxin"/>
    <property type="match status" value="1"/>
</dbReference>
<dbReference type="GeneID" id="45487306"/>
<dbReference type="EMBL" id="LT629706">
    <property type="protein sequence ID" value="SDN64284.1"/>
    <property type="molecule type" value="Genomic_DNA"/>
</dbReference>
<feature type="domain" description="Zeta toxin" evidence="3">
    <location>
        <begin position="101"/>
        <end position="185"/>
    </location>
</feature>
<dbReference type="InterPro" id="IPR027417">
    <property type="entry name" value="P-loop_NTPase"/>
</dbReference>
<dbReference type="Gene3D" id="3.40.50.300">
    <property type="entry name" value="P-loop containing nucleotide triphosphate hydrolases"/>
    <property type="match status" value="1"/>
</dbReference>
<evidence type="ECO:0000256" key="1">
    <source>
        <dbReference type="ARBA" id="ARBA00022741"/>
    </source>
</evidence>
<organism evidence="4 5">
    <name type="scientific">Pseudomonas poae</name>
    <dbReference type="NCBI Taxonomy" id="200451"/>
    <lineage>
        <taxon>Bacteria</taxon>
        <taxon>Pseudomonadati</taxon>
        <taxon>Pseudomonadota</taxon>
        <taxon>Gammaproteobacteria</taxon>
        <taxon>Pseudomonadales</taxon>
        <taxon>Pseudomonadaceae</taxon>
        <taxon>Pseudomonas</taxon>
    </lineage>
</organism>